<comment type="caution">
    <text evidence="2">The sequence shown here is derived from an EMBL/GenBank/DDBJ whole genome shotgun (WGS) entry which is preliminary data.</text>
</comment>
<sequence length="165" mass="18557">MALVQSEPTSPWNARRSEDGAVGVEASGSSPEEPMSRGELINRIYRTVYDVEPVRERMWIAKARLTAAMQSLFEYARYPELSDVAEQGSELTEENVKSILEGAFNGDDRLIEKLVARLAHLAGAPRDARAEEMKKKCLERVEQADTESSLYLETIRHNERATSVE</sequence>
<dbReference type="RefSeq" id="WP_157856786.1">
    <property type="nucleotide sequence ID" value="NZ_JAVRFJ010000010.1"/>
</dbReference>
<keyword evidence="3" id="KW-1185">Reference proteome</keyword>
<protein>
    <submittedName>
        <fullName evidence="2">Uncharacterized protein</fullName>
    </submittedName>
</protein>
<organism evidence="2 3">
    <name type="scientific">Streptomyces gottesmaniae</name>
    <dbReference type="NCBI Taxonomy" id="3075518"/>
    <lineage>
        <taxon>Bacteria</taxon>
        <taxon>Bacillati</taxon>
        <taxon>Actinomycetota</taxon>
        <taxon>Actinomycetes</taxon>
        <taxon>Kitasatosporales</taxon>
        <taxon>Streptomycetaceae</taxon>
        <taxon>Streptomyces</taxon>
    </lineage>
</organism>
<evidence type="ECO:0000313" key="2">
    <source>
        <dbReference type="EMBL" id="MDT0568619.1"/>
    </source>
</evidence>
<name>A0ABU2YYY6_9ACTN</name>
<reference evidence="2" key="1">
    <citation type="submission" date="2024-05" db="EMBL/GenBank/DDBJ databases">
        <title>30 novel species of actinomycetes from the DSMZ collection.</title>
        <authorList>
            <person name="Nouioui I."/>
        </authorList>
    </citation>
    <scope>NUCLEOTIDE SEQUENCE</scope>
    <source>
        <strain evidence="2">DSM 3412</strain>
    </source>
</reference>
<gene>
    <name evidence="2" type="ORF">RM704_14270</name>
</gene>
<dbReference type="EMBL" id="JAVRFJ010000010">
    <property type="protein sequence ID" value="MDT0568619.1"/>
    <property type="molecule type" value="Genomic_DNA"/>
</dbReference>
<accession>A0ABU2YYY6</accession>
<evidence type="ECO:0000256" key="1">
    <source>
        <dbReference type="SAM" id="MobiDB-lite"/>
    </source>
</evidence>
<feature type="compositionally biased region" description="Polar residues" evidence="1">
    <location>
        <begin position="1"/>
        <end position="12"/>
    </location>
</feature>
<dbReference type="Proteomes" id="UP001180737">
    <property type="component" value="Unassembled WGS sequence"/>
</dbReference>
<feature type="region of interest" description="Disordered" evidence="1">
    <location>
        <begin position="1"/>
        <end position="36"/>
    </location>
</feature>
<evidence type="ECO:0000313" key="3">
    <source>
        <dbReference type="Proteomes" id="UP001180737"/>
    </source>
</evidence>
<proteinExistence type="predicted"/>